<dbReference type="RefSeq" id="WP_378978102.1">
    <property type="nucleotide sequence ID" value="NZ_JBHTBJ010000077.1"/>
</dbReference>
<reference evidence="3" key="1">
    <citation type="journal article" date="2019" name="Int. J. Syst. Evol. Microbiol.">
        <title>The Global Catalogue of Microorganisms (GCM) 10K type strain sequencing project: providing services to taxonomists for standard genome sequencing and annotation.</title>
        <authorList>
            <consortium name="The Broad Institute Genomics Platform"/>
            <consortium name="The Broad Institute Genome Sequencing Center for Infectious Disease"/>
            <person name="Wu L."/>
            <person name="Ma J."/>
        </authorList>
    </citation>
    <scope>NUCLEOTIDE SEQUENCE [LARGE SCALE GENOMIC DNA]</scope>
    <source>
        <strain evidence="3">XZYJT-10</strain>
    </source>
</reference>
<protein>
    <submittedName>
        <fullName evidence="2">Uncharacterized protein</fullName>
    </submittedName>
</protein>
<feature type="region of interest" description="Disordered" evidence="1">
    <location>
        <begin position="30"/>
        <end position="64"/>
    </location>
</feature>
<organism evidence="2 3">
    <name type="scientific">Paractinoplanes rhizophilus</name>
    <dbReference type="NCBI Taxonomy" id="1416877"/>
    <lineage>
        <taxon>Bacteria</taxon>
        <taxon>Bacillati</taxon>
        <taxon>Actinomycetota</taxon>
        <taxon>Actinomycetes</taxon>
        <taxon>Micromonosporales</taxon>
        <taxon>Micromonosporaceae</taxon>
        <taxon>Paractinoplanes</taxon>
    </lineage>
</organism>
<sequence>MLIHADLMLNLANERHRELIAESAKRSLLSSARRARKARTSAAARGRPTGTLATCEPSVAVPAR</sequence>
<proteinExistence type="predicted"/>
<accession>A0ABW2I5D2</accession>
<name>A0ABW2I5D2_9ACTN</name>
<dbReference type="Proteomes" id="UP001596548">
    <property type="component" value="Unassembled WGS sequence"/>
</dbReference>
<keyword evidence="3" id="KW-1185">Reference proteome</keyword>
<evidence type="ECO:0000256" key="1">
    <source>
        <dbReference type="SAM" id="MobiDB-lite"/>
    </source>
</evidence>
<gene>
    <name evidence="2" type="ORF">ACFQS1_39700</name>
</gene>
<dbReference type="EMBL" id="JBHTBJ010000077">
    <property type="protein sequence ID" value="MFC7280120.1"/>
    <property type="molecule type" value="Genomic_DNA"/>
</dbReference>
<comment type="caution">
    <text evidence="2">The sequence shown here is derived from an EMBL/GenBank/DDBJ whole genome shotgun (WGS) entry which is preliminary data.</text>
</comment>
<evidence type="ECO:0000313" key="3">
    <source>
        <dbReference type="Proteomes" id="UP001596548"/>
    </source>
</evidence>
<evidence type="ECO:0000313" key="2">
    <source>
        <dbReference type="EMBL" id="MFC7280120.1"/>
    </source>
</evidence>